<feature type="region of interest" description="Disordered" evidence="1">
    <location>
        <begin position="140"/>
        <end position="187"/>
    </location>
</feature>
<feature type="compositionally biased region" description="Polar residues" evidence="1">
    <location>
        <begin position="144"/>
        <end position="159"/>
    </location>
</feature>
<name>A0A9Q9AZI8_9PEZI</name>
<protein>
    <submittedName>
        <fullName evidence="2">Uncharacterized protein</fullName>
    </submittedName>
</protein>
<dbReference type="EMBL" id="CP099422">
    <property type="protein sequence ID" value="USW53531.1"/>
    <property type="molecule type" value="Genomic_DNA"/>
</dbReference>
<evidence type="ECO:0000256" key="1">
    <source>
        <dbReference type="SAM" id="MobiDB-lite"/>
    </source>
</evidence>
<accession>A0A9Q9AZI8</accession>
<feature type="compositionally biased region" description="Acidic residues" evidence="1">
    <location>
        <begin position="161"/>
        <end position="184"/>
    </location>
</feature>
<keyword evidence="3" id="KW-1185">Reference proteome</keyword>
<evidence type="ECO:0000313" key="3">
    <source>
        <dbReference type="Proteomes" id="UP001056384"/>
    </source>
</evidence>
<dbReference type="Proteomes" id="UP001056384">
    <property type="component" value="Chromosome 5"/>
</dbReference>
<gene>
    <name evidence="2" type="ORF">Slin15195_G068500</name>
</gene>
<reference evidence="2" key="1">
    <citation type="submission" date="2022-06" db="EMBL/GenBank/DDBJ databases">
        <title>Complete genome sequences of two strains of the flax pathogen Septoria linicola.</title>
        <authorList>
            <person name="Lapalu N."/>
            <person name="Simon A."/>
            <person name="Demenou B."/>
            <person name="Paumier D."/>
            <person name="Guillot M.-P."/>
            <person name="Gout L."/>
            <person name="Valade R."/>
        </authorList>
    </citation>
    <scope>NUCLEOTIDE SEQUENCE</scope>
    <source>
        <strain evidence="2">SE15195</strain>
    </source>
</reference>
<organism evidence="2 3">
    <name type="scientific">Septoria linicola</name>
    <dbReference type="NCBI Taxonomy" id="215465"/>
    <lineage>
        <taxon>Eukaryota</taxon>
        <taxon>Fungi</taxon>
        <taxon>Dikarya</taxon>
        <taxon>Ascomycota</taxon>
        <taxon>Pezizomycotina</taxon>
        <taxon>Dothideomycetes</taxon>
        <taxon>Dothideomycetidae</taxon>
        <taxon>Mycosphaerellales</taxon>
        <taxon>Mycosphaerellaceae</taxon>
        <taxon>Septoria</taxon>
    </lineage>
</organism>
<sequence length="459" mass="53345">MSTLTSNQRQLLHEVADGLLDIYQTLVRMQYLEPEWVHRGPHDLSAHQELYESLNLDVSIIYLYSIMPYVDAGRVTEIDFFQGSYFSDFRNKAEVEQGRHPMYGDDEDLLRPWMTPLCGLGNHYGMIVYDAASHGIAMCHQDGGPSSDQQMGATEQQLENGDPDEGYSSEGEDMWIEDDEEEENNDRNEWDEMEMRPAKSVLRNMVSWFEDLTELPGTGENSGYKQMWQADVIKLVYRKHGWPRADFDGHAFRVSQVRADADKSAREERDKILEEVRHLKLVKNCRRGPNTGWSHWQRQLDEAVNDDERWLARLHLYHVDQGQRNNCSRLADAEADLERLTPEPEEMLVLCTLPIVEAIGLDVSRNIRASRITLEKMRNESEEERHKFSPPGRLAYQEKHDAVCLKACQNCHFEANALSDEVRRKFVQNKWIRRDIDVKAAERAVERAEQNVIEIRGFF</sequence>
<dbReference type="AlphaFoldDB" id="A0A9Q9AZI8"/>
<proteinExistence type="predicted"/>
<evidence type="ECO:0000313" key="2">
    <source>
        <dbReference type="EMBL" id="USW53531.1"/>
    </source>
</evidence>